<evidence type="ECO:0000256" key="2">
    <source>
        <dbReference type="SAM" id="SignalP"/>
    </source>
</evidence>
<feature type="compositionally biased region" description="Low complexity" evidence="1">
    <location>
        <begin position="100"/>
        <end position="122"/>
    </location>
</feature>
<proteinExistence type="predicted"/>
<accession>D3BED1</accession>
<dbReference type="Proteomes" id="UP000001396">
    <property type="component" value="Unassembled WGS sequence"/>
</dbReference>
<dbReference type="RefSeq" id="XP_020432382.1">
    <property type="nucleotide sequence ID" value="XM_020577934.1"/>
</dbReference>
<name>D3BED1_HETP5</name>
<gene>
    <name evidence="3" type="ORF">PPL_07088</name>
</gene>
<feature type="compositionally biased region" description="Polar residues" evidence="1">
    <location>
        <begin position="85"/>
        <end position="94"/>
    </location>
</feature>
<dbReference type="EMBL" id="ADBJ01000031">
    <property type="protein sequence ID" value="EFA80262.1"/>
    <property type="molecule type" value="Genomic_DNA"/>
</dbReference>
<protein>
    <submittedName>
        <fullName evidence="3">Uncharacterized protein</fullName>
    </submittedName>
</protein>
<dbReference type="InterPro" id="IPR017438">
    <property type="entry name" value="ATP-NAD_kinase_N"/>
</dbReference>
<dbReference type="AlphaFoldDB" id="D3BED1"/>
<evidence type="ECO:0000313" key="3">
    <source>
        <dbReference type="EMBL" id="EFA80262.1"/>
    </source>
</evidence>
<keyword evidence="2" id="KW-0732">Signal</keyword>
<comment type="caution">
    <text evidence="3">The sequence shown here is derived from an EMBL/GenBank/DDBJ whole genome shotgun (WGS) entry which is preliminary data.</text>
</comment>
<dbReference type="STRING" id="670386.D3BED1"/>
<dbReference type="GeneID" id="31362569"/>
<feature type="compositionally biased region" description="Low complexity" evidence="1">
    <location>
        <begin position="61"/>
        <end position="84"/>
    </location>
</feature>
<organism evidence="3 4">
    <name type="scientific">Heterostelium pallidum (strain ATCC 26659 / Pp 5 / PN500)</name>
    <name type="common">Cellular slime mold</name>
    <name type="synonym">Polysphondylium pallidum</name>
    <dbReference type="NCBI Taxonomy" id="670386"/>
    <lineage>
        <taxon>Eukaryota</taxon>
        <taxon>Amoebozoa</taxon>
        <taxon>Evosea</taxon>
        <taxon>Eumycetozoa</taxon>
        <taxon>Dictyostelia</taxon>
        <taxon>Acytosteliales</taxon>
        <taxon>Acytosteliaceae</taxon>
        <taxon>Heterostelium</taxon>
    </lineage>
</organism>
<reference evidence="3 4" key="1">
    <citation type="journal article" date="2011" name="Genome Res.">
        <title>Phylogeny-wide analysis of social amoeba genomes highlights ancient origins for complex intercellular communication.</title>
        <authorList>
            <person name="Heidel A.J."/>
            <person name="Lawal H.M."/>
            <person name="Felder M."/>
            <person name="Schilde C."/>
            <person name="Helps N.R."/>
            <person name="Tunggal B."/>
            <person name="Rivero F."/>
            <person name="John U."/>
            <person name="Schleicher M."/>
            <person name="Eichinger L."/>
            <person name="Platzer M."/>
            <person name="Noegel A.A."/>
            <person name="Schaap P."/>
            <person name="Gloeckner G."/>
        </authorList>
    </citation>
    <scope>NUCLEOTIDE SEQUENCE [LARGE SCALE GENOMIC DNA]</scope>
    <source>
        <strain evidence="4">ATCC 26659 / Pp 5 / PN500</strain>
    </source>
</reference>
<feature type="signal peptide" evidence="2">
    <location>
        <begin position="1"/>
        <end position="19"/>
    </location>
</feature>
<dbReference type="Gene3D" id="3.40.50.10330">
    <property type="entry name" value="Probable inorganic polyphosphate/atp-NAD kinase, domain 1"/>
    <property type="match status" value="1"/>
</dbReference>
<feature type="chain" id="PRO_5003042197" evidence="2">
    <location>
        <begin position="20"/>
        <end position="187"/>
    </location>
</feature>
<keyword evidence="4" id="KW-1185">Reference proteome</keyword>
<evidence type="ECO:0000256" key="1">
    <source>
        <dbReference type="SAM" id="MobiDB-lite"/>
    </source>
</evidence>
<feature type="region of interest" description="Disordered" evidence="1">
    <location>
        <begin position="61"/>
        <end position="124"/>
    </location>
</feature>
<dbReference type="InParanoid" id="D3BED1"/>
<evidence type="ECO:0000313" key="4">
    <source>
        <dbReference type="Proteomes" id="UP000001396"/>
    </source>
</evidence>
<sequence>MQSRSIVLLASSSLPRVVASKCHYNNNYKLATTLSKGSHSILISNDSNILRQQLHYSSSNTTTTTTVKNNASTSSTNSFANSNSMLNQTGTIGNELNHRNNNNTSATTSTTTTSSSQIQNNSLKLSSIPSRINYQILRENNNPSGINHQEGSRTRFKWDGQPKTVLIVKKHKDKRITLWLNTIATYV</sequence>